<reference evidence="1" key="1">
    <citation type="submission" date="2021-06" db="EMBL/GenBank/DDBJ databases">
        <authorList>
            <person name="Kallberg Y."/>
            <person name="Tangrot J."/>
            <person name="Rosling A."/>
        </authorList>
    </citation>
    <scope>NUCLEOTIDE SEQUENCE</scope>
    <source>
        <strain evidence="1">FL966</strain>
    </source>
</reference>
<sequence length="76" mass="9075">MQPSSKHQSDEKFDRDDENNYRIQVGAIFPNWESLENALKIYELEVGFKNSKEHQSKKNINDVNYRKRESKKVECL</sequence>
<proteinExistence type="predicted"/>
<accession>A0A9N9HZY0</accession>
<dbReference type="Proteomes" id="UP000789759">
    <property type="component" value="Unassembled WGS sequence"/>
</dbReference>
<evidence type="ECO:0000313" key="2">
    <source>
        <dbReference type="Proteomes" id="UP000789759"/>
    </source>
</evidence>
<gene>
    <name evidence="1" type="ORF">CPELLU_LOCUS12553</name>
</gene>
<dbReference type="AlphaFoldDB" id="A0A9N9HZY0"/>
<name>A0A9N9HZY0_9GLOM</name>
<comment type="caution">
    <text evidence="1">The sequence shown here is derived from an EMBL/GenBank/DDBJ whole genome shotgun (WGS) entry which is preliminary data.</text>
</comment>
<protein>
    <submittedName>
        <fullName evidence="1">9189_t:CDS:1</fullName>
    </submittedName>
</protein>
<dbReference type="EMBL" id="CAJVQA010012262">
    <property type="protein sequence ID" value="CAG8715179.1"/>
    <property type="molecule type" value="Genomic_DNA"/>
</dbReference>
<organism evidence="1 2">
    <name type="scientific">Cetraspora pellucida</name>
    <dbReference type="NCBI Taxonomy" id="1433469"/>
    <lineage>
        <taxon>Eukaryota</taxon>
        <taxon>Fungi</taxon>
        <taxon>Fungi incertae sedis</taxon>
        <taxon>Mucoromycota</taxon>
        <taxon>Glomeromycotina</taxon>
        <taxon>Glomeromycetes</taxon>
        <taxon>Diversisporales</taxon>
        <taxon>Gigasporaceae</taxon>
        <taxon>Cetraspora</taxon>
    </lineage>
</organism>
<keyword evidence="2" id="KW-1185">Reference proteome</keyword>
<evidence type="ECO:0000313" key="1">
    <source>
        <dbReference type="EMBL" id="CAG8715179.1"/>
    </source>
</evidence>